<evidence type="ECO:0000256" key="2">
    <source>
        <dbReference type="SAM" id="SignalP"/>
    </source>
</evidence>
<dbReference type="Pfam" id="PF13795">
    <property type="entry name" value="HupE_UreJ_2"/>
    <property type="match status" value="1"/>
</dbReference>
<feature type="transmembrane region" description="Helical" evidence="1">
    <location>
        <begin position="374"/>
        <end position="395"/>
    </location>
</feature>
<dbReference type="OrthoDB" id="9808870at2"/>
<keyword evidence="1" id="KW-0812">Transmembrane</keyword>
<keyword evidence="1" id="KW-1133">Transmembrane helix</keyword>
<dbReference type="Proteomes" id="UP000270471">
    <property type="component" value="Unassembled WGS sequence"/>
</dbReference>
<keyword evidence="4" id="KW-1185">Reference proteome</keyword>
<keyword evidence="1" id="KW-0472">Membrane</keyword>
<organism evidence="3 4">
    <name type="scientific">Streptomyces shenzhenensis</name>
    <dbReference type="NCBI Taxonomy" id="943815"/>
    <lineage>
        <taxon>Bacteria</taxon>
        <taxon>Bacillati</taxon>
        <taxon>Actinomycetota</taxon>
        <taxon>Actinomycetes</taxon>
        <taxon>Kitasatosporales</taxon>
        <taxon>Streptomycetaceae</taxon>
        <taxon>Streptomyces</taxon>
    </lineage>
</organism>
<feature type="chain" id="PRO_5018121543" description="HupE/UreJ family protein" evidence="2">
    <location>
        <begin position="29"/>
        <end position="401"/>
    </location>
</feature>
<name>A0A3M0I5S2_9ACTN</name>
<accession>A0A3M0I5S2</accession>
<dbReference type="EMBL" id="PENI01000025">
    <property type="protein sequence ID" value="RMB82093.1"/>
    <property type="molecule type" value="Genomic_DNA"/>
</dbReference>
<dbReference type="InterPro" id="IPR032809">
    <property type="entry name" value="Put_HupE_UreJ"/>
</dbReference>
<gene>
    <name evidence="3" type="ORF">CTZ28_31430</name>
</gene>
<protein>
    <recommendedName>
        <fullName evidence="5">HupE/UreJ family protein</fullName>
    </recommendedName>
</protein>
<feature type="transmembrane region" description="Helical" evidence="1">
    <location>
        <begin position="209"/>
        <end position="226"/>
    </location>
</feature>
<evidence type="ECO:0000313" key="3">
    <source>
        <dbReference type="EMBL" id="RMB82093.1"/>
    </source>
</evidence>
<dbReference type="RefSeq" id="WP_121893145.1">
    <property type="nucleotide sequence ID" value="NZ_PENI01000025.1"/>
</dbReference>
<feature type="transmembrane region" description="Helical" evidence="1">
    <location>
        <begin position="342"/>
        <end position="367"/>
    </location>
</feature>
<feature type="signal peptide" evidence="2">
    <location>
        <begin position="1"/>
        <end position="28"/>
    </location>
</feature>
<feature type="transmembrane region" description="Helical" evidence="1">
    <location>
        <begin position="233"/>
        <end position="256"/>
    </location>
</feature>
<dbReference type="AlphaFoldDB" id="A0A3M0I5S2"/>
<evidence type="ECO:0000313" key="4">
    <source>
        <dbReference type="Proteomes" id="UP000270471"/>
    </source>
</evidence>
<feature type="transmembrane region" description="Helical" evidence="1">
    <location>
        <begin position="307"/>
        <end position="330"/>
    </location>
</feature>
<keyword evidence="2" id="KW-0732">Signal</keyword>
<sequence length="401" mass="42884">MSRHARRAVIGVIAAVIALLSAVQPALAHGFTSTVYVRIGAGDEGRIRTTLELEYDLLVVSAADAERDDPLFQAGTAAFDAGDTEGQAAALNAHTRSAVGYVTRRFSVGSGSRTCTPSRQGAFTMSRQEGVPYARLTLDWACPADGDPVVRSGLFPDSEGYVRDTKTIITYDLDGRSGSAALDAAHPSFSLGQSWYERFWEFFRLGAEHLLGGIDHILFLLALIAGSRRLREIVLAATSFTLAHSVTFLLAALGAVDVPSRIVEPVIALSIAVVAGWYLWRMWRSRGRAAEVEAVGLGRLGLDRAGWIRLAVVFCFGLVHGLGFAGALGIHEAWSWTLLWSLLVFNVGIEAVQLAIIAVVFPLLAVVRGRAPVAGLWLTGAVSAGVAVLGLVWFVQRVFGG</sequence>
<proteinExistence type="predicted"/>
<evidence type="ECO:0000256" key="1">
    <source>
        <dbReference type="SAM" id="Phobius"/>
    </source>
</evidence>
<feature type="transmembrane region" description="Helical" evidence="1">
    <location>
        <begin position="262"/>
        <end position="280"/>
    </location>
</feature>
<evidence type="ECO:0008006" key="5">
    <source>
        <dbReference type="Google" id="ProtNLM"/>
    </source>
</evidence>
<comment type="caution">
    <text evidence="3">The sequence shown here is derived from an EMBL/GenBank/DDBJ whole genome shotgun (WGS) entry which is preliminary data.</text>
</comment>
<reference evidence="3 4" key="1">
    <citation type="submission" date="2017-11" db="EMBL/GenBank/DDBJ databases">
        <title>Draft genome of actinobacteria isolated from guarana (Paullinia cupana (Mart.) Ducke.</title>
        <authorList>
            <person name="Siqueira K.A."/>
            <person name="Liotti R.G."/>
            <person name="Mendes T.A.O."/>
            <person name="Soares M.A."/>
        </authorList>
    </citation>
    <scope>NUCLEOTIDE SEQUENCE [LARGE SCALE GENOMIC DNA]</scope>
    <source>
        <strain evidence="3 4">193</strain>
    </source>
</reference>